<evidence type="ECO:0000256" key="7">
    <source>
        <dbReference type="ARBA" id="ARBA00022842"/>
    </source>
</evidence>
<feature type="domain" description="Cation-transporting P-type ATPase N-terminal" evidence="12">
    <location>
        <begin position="3"/>
        <end position="77"/>
    </location>
</feature>
<dbReference type="FunFam" id="3.40.50.1000:FF:000083">
    <property type="entry name" value="Sodium/potassium-transporting ATPase subunit alpha"/>
    <property type="match status" value="1"/>
</dbReference>
<dbReference type="PRINTS" id="PR00119">
    <property type="entry name" value="CATATPASE"/>
</dbReference>
<keyword evidence="14" id="KW-1185">Reference proteome</keyword>
<dbReference type="FunFam" id="1.20.1110.10:FF:000027">
    <property type="entry name" value="Calcium-transporting ATPase, putative"/>
    <property type="match status" value="1"/>
</dbReference>
<dbReference type="FunFam" id="2.70.150.10:FF:000055">
    <property type="entry name" value="Calcium-transporting ATPase"/>
    <property type="match status" value="1"/>
</dbReference>
<evidence type="ECO:0000259" key="12">
    <source>
        <dbReference type="SMART" id="SM00831"/>
    </source>
</evidence>
<feature type="transmembrane region" description="Helical" evidence="11">
    <location>
        <begin position="294"/>
        <end position="317"/>
    </location>
</feature>
<dbReference type="SFLD" id="SFLDG00002">
    <property type="entry name" value="C1.7:_P-type_atpase_like"/>
    <property type="match status" value="1"/>
</dbReference>
<dbReference type="InterPro" id="IPR001757">
    <property type="entry name" value="P_typ_ATPase"/>
</dbReference>
<dbReference type="FunFam" id="1.20.1110.10:FF:000065">
    <property type="entry name" value="Sarcoplasmic/endoplasmic reticulum calcium ATPase 1"/>
    <property type="match status" value="1"/>
</dbReference>
<dbReference type="Gene3D" id="2.70.150.10">
    <property type="entry name" value="Calcium-transporting ATPase, cytoplasmic transduction domain A"/>
    <property type="match status" value="1"/>
</dbReference>
<dbReference type="InterPro" id="IPR044492">
    <property type="entry name" value="P_typ_ATPase_HD_dom"/>
</dbReference>
<keyword evidence="9 11" id="KW-1133">Transmembrane helix</keyword>
<feature type="transmembrane region" description="Helical" evidence="11">
    <location>
        <begin position="832"/>
        <end position="850"/>
    </location>
</feature>
<dbReference type="GO" id="GO:0005524">
    <property type="term" value="F:ATP binding"/>
    <property type="evidence" value="ECO:0007669"/>
    <property type="project" value="UniProtKB-KW"/>
</dbReference>
<keyword evidence="7" id="KW-0460">Magnesium</keyword>
<dbReference type="SUPFAM" id="SSF56784">
    <property type="entry name" value="HAD-like"/>
    <property type="match status" value="1"/>
</dbReference>
<feature type="transmembrane region" description="Helical" evidence="11">
    <location>
        <begin position="738"/>
        <end position="761"/>
    </location>
</feature>
<dbReference type="ExpressionAtlas" id="A0A1Z5S547">
    <property type="expression patterns" value="baseline and differential"/>
</dbReference>
<accession>A0A1Z5S547</accession>
<dbReference type="SMART" id="SM00831">
    <property type="entry name" value="Cation_ATPase_N"/>
    <property type="match status" value="1"/>
</dbReference>
<name>A0A1Z5S547_SORBI</name>
<dbReference type="InterPro" id="IPR023214">
    <property type="entry name" value="HAD_sf"/>
</dbReference>
<dbReference type="PROSITE" id="PS00154">
    <property type="entry name" value="ATPASE_E1_E2"/>
    <property type="match status" value="1"/>
</dbReference>
<keyword evidence="3 11" id="KW-0812">Transmembrane</keyword>
<keyword evidence="8" id="KW-1278">Translocase</keyword>
<evidence type="ECO:0000313" key="13">
    <source>
        <dbReference type="EMBL" id="OQU91052.1"/>
    </source>
</evidence>
<organism evidence="13 14">
    <name type="scientific">Sorghum bicolor</name>
    <name type="common">Sorghum</name>
    <name type="synonym">Sorghum vulgare</name>
    <dbReference type="NCBI Taxonomy" id="4558"/>
    <lineage>
        <taxon>Eukaryota</taxon>
        <taxon>Viridiplantae</taxon>
        <taxon>Streptophyta</taxon>
        <taxon>Embryophyta</taxon>
        <taxon>Tracheophyta</taxon>
        <taxon>Spermatophyta</taxon>
        <taxon>Magnoliopsida</taxon>
        <taxon>Liliopsida</taxon>
        <taxon>Poales</taxon>
        <taxon>Poaceae</taxon>
        <taxon>PACMAD clade</taxon>
        <taxon>Panicoideae</taxon>
        <taxon>Andropogonodae</taxon>
        <taxon>Andropogoneae</taxon>
        <taxon>Sorghinae</taxon>
        <taxon>Sorghum</taxon>
    </lineage>
</organism>
<evidence type="ECO:0000256" key="11">
    <source>
        <dbReference type="SAM" id="Phobius"/>
    </source>
</evidence>
<dbReference type="NCBIfam" id="TIGR01494">
    <property type="entry name" value="ATPase_P-type"/>
    <property type="match status" value="2"/>
</dbReference>
<feature type="transmembrane region" description="Helical" evidence="11">
    <location>
        <begin position="256"/>
        <end position="274"/>
    </location>
</feature>
<reference evidence="14" key="2">
    <citation type="journal article" date="2018" name="Plant J.">
        <title>The Sorghum bicolor reference genome: improved assembly, gene annotations, a transcriptome atlas, and signatures of genome organization.</title>
        <authorList>
            <person name="McCormick R.F."/>
            <person name="Truong S.K."/>
            <person name="Sreedasyam A."/>
            <person name="Jenkins J."/>
            <person name="Shu S."/>
            <person name="Sims D."/>
            <person name="Kennedy M."/>
            <person name="Amirebrahimi M."/>
            <person name="Weers B.D."/>
            <person name="McKinley B."/>
            <person name="Mattison A."/>
            <person name="Morishige D.T."/>
            <person name="Grimwood J."/>
            <person name="Schmutz J."/>
            <person name="Mullet J.E."/>
        </authorList>
    </citation>
    <scope>NUCLEOTIDE SEQUENCE [LARGE SCALE GENOMIC DNA]</scope>
    <source>
        <strain evidence="14">cv. BTx623</strain>
    </source>
</reference>
<evidence type="ECO:0000256" key="3">
    <source>
        <dbReference type="ARBA" id="ARBA00022692"/>
    </source>
</evidence>
<evidence type="ECO:0000313" key="14">
    <source>
        <dbReference type="Proteomes" id="UP000000768"/>
    </source>
</evidence>
<dbReference type="Pfam" id="PF08282">
    <property type="entry name" value="Hydrolase_3"/>
    <property type="match status" value="1"/>
</dbReference>
<dbReference type="AlphaFoldDB" id="A0A1Z5S547"/>
<dbReference type="Gramene" id="OQU91052">
    <property type="protein sequence ID" value="OQU91052"/>
    <property type="gene ID" value="SORBI_3001G103300"/>
</dbReference>
<evidence type="ECO:0000256" key="9">
    <source>
        <dbReference type="ARBA" id="ARBA00022989"/>
    </source>
</evidence>
<comment type="similarity">
    <text evidence="2">Belongs to the cation transport ATPase (P-type) (TC 3.A.3) family. Type IIA subfamily.</text>
</comment>
<dbReference type="SFLD" id="SFLDS00003">
    <property type="entry name" value="Haloacid_Dehalogenase"/>
    <property type="match status" value="1"/>
</dbReference>
<dbReference type="Pfam" id="PF00689">
    <property type="entry name" value="Cation_ATPase_C"/>
    <property type="match status" value="1"/>
</dbReference>
<dbReference type="Pfam" id="PF00690">
    <property type="entry name" value="Cation_ATPase_N"/>
    <property type="match status" value="1"/>
</dbReference>
<keyword evidence="5" id="KW-0106">Calcium</keyword>
<dbReference type="InterPro" id="IPR018303">
    <property type="entry name" value="ATPase_P-typ_P_site"/>
</dbReference>
<dbReference type="GO" id="GO:0046873">
    <property type="term" value="F:metal ion transmembrane transporter activity"/>
    <property type="evidence" value="ECO:0007669"/>
    <property type="project" value="UniProtKB-ARBA"/>
</dbReference>
<evidence type="ECO:0000256" key="2">
    <source>
        <dbReference type="ARBA" id="ARBA00005675"/>
    </source>
</evidence>
<feature type="transmembrane region" description="Helical" evidence="11">
    <location>
        <begin position="84"/>
        <end position="106"/>
    </location>
</feature>
<dbReference type="Gene3D" id="1.20.1110.10">
    <property type="entry name" value="Calcium-transporting ATPase, transmembrane domain"/>
    <property type="match status" value="2"/>
</dbReference>
<proteinExistence type="inferred from homology"/>
<dbReference type="Gene3D" id="3.40.1110.10">
    <property type="entry name" value="Calcium-transporting ATPase, cytoplasmic domain N"/>
    <property type="match status" value="2"/>
</dbReference>
<evidence type="ECO:0000256" key="8">
    <source>
        <dbReference type="ARBA" id="ARBA00022967"/>
    </source>
</evidence>
<keyword evidence="10 11" id="KW-0472">Membrane</keyword>
<protein>
    <recommendedName>
        <fullName evidence="12">Cation-transporting P-type ATPase N-terminal domain-containing protein</fullName>
    </recommendedName>
</protein>
<feature type="transmembrane region" description="Helical" evidence="11">
    <location>
        <begin position="870"/>
        <end position="888"/>
    </location>
</feature>
<keyword evidence="4" id="KW-0547">Nucleotide-binding</keyword>
<dbReference type="Pfam" id="PF00122">
    <property type="entry name" value="E1-E2_ATPase"/>
    <property type="match status" value="1"/>
</dbReference>
<sequence>MEDAYAKSVAEVLEAFGVDQTKGLSDSQVEQHARLYGKNVLPKEESTPFWKLVLKQFDDLLVKILIAAAVISFLLARMNGETGLSAFLEPSVIFMILAANAAVGVITETNAEKALEELRAYQADIATVLRNGCFSILPATELVPGDIVEVAVGCKVPADMRMVEMLSHQLRVDQAILTGESCSVAKELESTPAMNAVYQDKTNILFSGTVVVAGRARAIVIGVGSNTAMGSIRDAMLRTEDEATPLKKKLDEFGTFLAKVIAGICILVWVVNIGHFRDPSHGGFVRGAIHYFKVAVALAVAAIPEGLPAVVTTCLALGTKRMARLNAIVRSLPSVETLGCTTVICSDKTGTLTTNMMSVSKVCVVRSVHQRPMTDEYSISGTTFAPDGFIYDAGGLQISVLEFSRDRKMMSVLCSRKHQEIMFSKGAPESIMARCTHILCNDDGSSVPLTMDIRNELEARLQSFAGKDTLRCLALALKRMPAGQQSICYGDEANLTFIGLVGMLDPPREEVWDAIHSCMSAGIRVIVVTGDNKSTAESLCRQIGAFEHLNDFAGYSYTASEFEGLPPLERTNALQRMVLFSRVEPSHKKMLVEALQTHNEVVAMTGDGVNDAPALKKADIGIAMGSGTAVAKSASDMVLADDNFATIVAAVAEGRAIYNNTKQFIRYMISSNIGEVVCIFVAAVLGMPDTLIPVQLLWVNLVTDGLPATAIGFNKPDGNIMTVKPRKVNEAVVSGWLFFRYLVIGAYVGLATIAGFVWWFVYSENGPRLPYSELVNFDSCSTRQTSYPCSIFEDRHPSTVSMTVLVVVEMFNALNNLSENQSLLVIHPWSNLWLVGSIILTMILHVAVLYIEPLSALFSVSPLSWVEWKIVLYLSFPVILIDEVLKFFSRSPRGRRFPLRLWRREILPKESRDN</sequence>
<dbReference type="SUPFAM" id="SSF81653">
    <property type="entry name" value="Calcium ATPase, transduction domain A"/>
    <property type="match status" value="1"/>
</dbReference>
<dbReference type="EMBL" id="CM000760">
    <property type="protein sequence ID" value="OQU91052.1"/>
    <property type="molecule type" value="Genomic_DNA"/>
</dbReference>
<keyword evidence="6" id="KW-0067">ATP-binding</keyword>
<dbReference type="GO" id="GO:0070588">
    <property type="term" value="P:calcium ion transmembrane transport"/>
    <property type="evidence" value="ECO:0007669"/>
    <property type="project" value="UniProtKB-ARBA"/>
</dbReference>
<dbReference type="InterPro" id="IPR023298">
    <property type="entry name" value="ATPase_P-typ_TM_dom_sf"/>
</dbReference>
<dbReference type="InterPro" id="IPR004014">
    <property type="entry name" value="ATPase_P-typ_cation-transptr_N"/>
</dbReference>
<dbReference type="GO" id="GO:0016887">
    <property type="term" value="F:ATP hydrolysis activity"/>
    <property type="evidence" value="ECO:0007669"/>
    <property type="project" value="InterPro"/>
</dbReference>
<dbReference type="GO" id="GO:0016020">
    <property type="term" value="C:membrane"/>
    <property type="evidence" value="ECO:0007669"/>
    <property type="project" value="UniProtKB-SubCell"/>
</dbReference>
<dbReference type="InterPro" id="IPR006068">
    <property type="entry name" value="ATPase_P-typ_cation-transptr_C"/>
</dbReference>
<dbReference type="SFLD" id="SFLDF00027">
    <property type="entry name" value="p-type_atpase"/>
    <property type="match status" value="1"/>
</dbReference>
<evidence type="ECO:0000256" key="5">
    <source>
        <dbReference type="ARBA" id="ARBA00022837"/>
    </source>
</evidence>
<dbReference type="PANTHER" id="PTHR42861">
    <property type="entry name" value="CALCIUM-TRANSPORTING ATPASE"/>
    <property type="match status" value="1"/>
</dbReference>
<evidence type="ECO:0000256" key="1">
    <source>
        <dbReference type="ARBA" id="ARBA00004141"/>
    </source>
</evidence>
<dbReference type="InterPro" id="IPR036412">
    <property type="entry name" value="HAD-like_sf"/>
</dbReference>
<dbReference type="SUPFAM" id="SSF81665">
    <property type="entry name" value="Calcium ATPase, transmembrane domain M"/>
    <property type="match status" value="1"/>
</dbReference>
<gene>
    <name evidence="13" type="ORF">SORBI_3001G103300</name>
</gene>
<comment type="subcellular location">
    <subcellularLocation>
        <location evidence="1">Membrane</location>
        <topology evidence="1">Multi-pass membrane protein</topology>
    </subcellularLocation>
</comment>
<dbReference type="Proteomes" id="UP000000768">
    <property type="component" value="Chromosome 1"/>
</dbReference>
<reference evidence="13 14" key="1">
    <citation type="journal article" date="2009" name="Nature">
        <title>The Sorghum bicolor genome and the diversification of grasses.</title>
        <authorList>
            <person name="Paterson A.H."/>
            <person name="Bowers J.E."/>
            <person name="Bruggmann R."/>
            <person name="Dubchak I."/>
            <person name="Grimwood J."/>
            <person name="Gundlach H."/>
            <person name="Haberer G."/>
            <person name="Hellsten U."/>
            <person name="Mitros T."/>
            <person name="Poliakov A."/>
            <person name="Schmutz J."/>
            <person name="Spannagl M."/>
            <person name="Tang H."/>
            <person name="Wang X."/>
            <person name="Wicker T."/>
            <person name="Bharti A.K."/>
            <person name="Chapman J."/>
            <person name="Feltus F.A."/>
            <person name="Gowik U."/>
            <person name="Grigoriev I.V."/>
            <person name="Lyons E."/>
            <person name="Maher C.A."/>
            <person name="Martis M."/>
            <person name="Narechania A."/>
            <person name="Otillar R.P."/>
            <person name="Penning B.W."/>
            <person name="Salamov A.A."/>
            <person name="Wang Y."/>
            <person name="Zhang L."/>
            <person name="Carpita N.C."/>
            <person name="Freeling M."/>
            <person name="Gingle A.R."/>
            <person name="Hash C.T."/>
            <person name="Keller B."/>
            <person name="Klein P."/>
            <person name="Kresovich S."/>
            <person name="McCann M.C."/>
            <person name="Ming R."/>
            <person name="Peterson D.G."/>
            <person name="Mehboob-ur-Rahman"/>
            <person name="Ware D."/>
            <person name="Westhoff P."/>
            <person name="Mayer K.F."/>
            <person name="Messing J."/>
            <person name="Rokhsar D.S."/>
        </authorList>
    </citation>
    <scope>NUCLEOTIDE SEQUENCE [LARGE SCALE GENOMIC DNA]</scope>
    <source>
        <strain evidence="14">cv. BTx623</strain>
    </source>
</reference>
<evidence type="ECO:0000256" key="4">
    <source>
        <dbReference type="ARBA" id="ARBA00022741"/>
    </source>
</evidence>
<dbReference type="Pfam" id="PF13246">
    <property type="entry name" value="Cation_ATPase"/>
    <property type="match status" value="1"/>
</dbReference>
<feature type="transmembrane region" description="Helical" evidence="11">
    <location>
        <begin position="664"/>
        <end position="687"/>
    </location>
</feature>
<dbReference type="InterPro" id="IPR059000">
    <property type="entry name" value="ATPase_P-type_domA"/>
</dbReference>
<evidence type="ECO:0000256" key="6">
    <source>
        <dbReference type="ARBA" id="ARBA00022840"/>
    </source>
</evidence>
<dbReference type="Gene3D" id="3.40.50.1000">
    <property type="entry name" value="HAD superfamily/HAD-like"/>
    <property type="match status" value="2"/>
</dbReference>
<dbReference type="InterPro" id="IPR008250">
    <property type="entry name" value="ATPase_P-typ_transduc_dom_A_sf"/>
</dbReference>
<evidence type="ECO:0000256" key="10">
    <source>
        <dbReference type="ARBA" id="ARBA00023136"/>
    </source>
</evidence>
<feature type="transmembrane region" description="Helical" evidence="11">
    <location>
        <begin position="60"/>
        <end position="78"/>
    </location>
</feature>
<dbReference type="InterPro" id="IPR023299">
    <property type="entry name" value="ATPase_P-typ_cyto_dom_N"/>
</dbReference>